<dbReference type="Proteomes" id="UP000093795">
    <property type="component" value="Unassembled WGS sequence"/>
</dbReference>
<dbReference type="eggNOG" id="ENOG50305UB">
    <property type="taxonomic scope" value="Bacteria"/>
</dbReference>
<comment type="caution">
    <text evidence="1">The sequence shown here is derived from an EMBL/GenBank/DDBJ whole genome shotgun (WGS) entry which is preliminary data.</text>
</comment>
<protein>
    <submittedName>
        <fullName evidence="1">Uncharacterized protein</fullName>
    </submittedName>
</protein>
<name>A0A1A3BD83_MYCAS</name>
<dbReference type="EMBL" id="LZKQ01000330">
    <property type="protein sequence ID" value="OBI72890.1"/>
    <property type="molecule type" value="Genomic_DNA"/>
</dbReference>
<evidence type="ECO:0000313" key="2">
    <source>
        <dbReference type="Proteomes" id="UP000093795"/>
    </source>
</evidence>
<accession>A0A1A3BD83</accession>
<organism evidence="1 2">
    <name type="scientific">Mycobacterium asiaticum</name>
    <dbReference type="NCBI Taxonomy" id="1790"/>
    <lineage>
        <taxon>Bacteria</taxon>
        <taxon>Bacillati</taxon>
        <taxon>Actinomycetota</taxon>
        <taxon>Actinomycetes</taxon>
        <taxon>Mycobacteriales</taxon>
        <taxon>Mycobacteriaceae</taxon>
        <taxon>Mycobacterium</taxon>
    </lineage>
</organism>
<reference evidence="1 2" key="1">
    <citation type="submission" date="2016-06" db="EMBL/GenBank/DDBJ databases">
        <authorList>
            <person name="Kjaerup R.B."/>
            <person name="Dalgaard T.S."/>
            <person name="Juul-Madsen H.R."/>
        </authorList>
    </citation>
    <scope>NUCLEOTIDE SEQUENCE [LARGE SCALE GENOMIC DNA]</scope>
    <source>
        <strain evidence="1 2">1081914.2</strain>
    </source>
</reference>
<dbReference type="AlphaFoldDB" id="A0A1A3BD83"/>
<proteinExistence type="predicted"/>
<gene>
    <name evidence="1" type="ORF">A9X01_07215</name>
</gene>
<evidence type="ECO:0000313" key="1">
    <source>
        <dbReference type="EMBL" id="OBI72890.1"/>
    </source>
</evidence>
<dbReference type="OrthoDB" id="4640272at2"/>
<sequence length="147" mass="15875">MPPKTDAGPPWVGRALRLPILPTPAAAPELAGHAADAARTVSGVDLDYSPDSLEYVDAMLEVFREPGSDIMAESIFLFGCYVGEVMVRNAGYVWVETPDHLAQHLGALTVYHPGTGAHANPISKAFKRVDYGDPDNLPYFYRVYAAG</sequence>